<dbReference type="SUPFAM" id="SSF55874">
    <property type="entry name" value="ATPase domain of HSP90 chaperone/DNA topoisomerase II/histidine kinase"/>
    <property type="match status" value="1"/>
</dbReference>
<dbReference type="Pfam" id="PF00072">
    <property type="entry name" value="Response_reg"/>
    <property type="match status" value="1"/>
</dbReference>
<evidence type="ECO:0000259" key="13">
    <source>
        <dbReference type="PROSITE" id="PS50110"/>
    </source>
</evidence>
<feature type="modified residue" description="4-aspartylphosphate" evidence="9">
    <location>
        <position position="677"/>
    </location>
</feature>
<dbReference type="SUPFAM" id="SSF52172">
    <property type="entry name" value="CheY-like"/>
    <property type="match status" value="1"/>
</dbReference>
<dbReference type="PROSITE" id="PS50110">
    <property type="entry name" value="RESPONSE_REGULATORY"/>
    <property type="match status" value="1"/>
</dbReference>
<keyword evidence="8" id="KW-0902">Two-component regulatory system</keyword>
<evidence type="ECO:0000256" key="5">
    <source>
        <dbReference type="ARBA" id="ARBA00022741"/>
    </source>
</evidence>
<dbReference type="Gene3D" id="6.10.340.10">
    <property type="match status" value="1"/>
</dbReference>
<evidence type="ECO:0000256" key="9">
    <source>
        <dbReference type="PROSITE-ProRule" id="PRU00169"/>
    </source>
</evidence>
<keyword evidence="11" id="KW-1133">Transmembrane helix</keyword>
<name>A0A562QPL8_9PSED</name>
<evidence type="ECO:0000256" key="2">
    <source>
        <dbReference type="ARBA" id="ARBA00012438"/>
    </source>
</evidence>
<evidence type="ECO:0000256" key="3">
    <source>
        <dbReference type="ARBA" id="ARBA00022553"/>
    </source>
</evidence>
<evidence type="ECO:0000313" key="15">
    <source>
        <dbReference type="Proteomes" id="UP000316905"/>
    </source>
</evidence>
<dbReference type="Gene3D" id="3.40.50.2300">
    <property type="match status" value="1"/>
</dbReference>
<evidence type="ECO:0000256" key="11">
    <source>
        <dbReference type="SAM" id="Phobius"/>
    </source>
</evidence>
<dbReference type="Gene3D" id="3.30.565.10">
    <property type="entry name" value="Histidine kinase-like ATPase, C-terminal domain"/>
    <property type="match status" value="1"/>
</dbReference>
<dbReference type="InterPro" id="IPR001789">
    <property type="entry name" value="Sig_transdc_resp-reg_receiver"/>
</dbReference>
<keyword evidence="5" id="KW-0547">Nucleotide-binding</keyword>
<sequence>MSIRFKLIMLVLAVLTPTLLASAFAIYYVYTDQRAKVEESMRATTRAFALAVDRDLSRRDAIIEALAAAPSLDRNDLQEFYEHAKRITPSQENTIILFDLEGQQLLNTRVPIDSELPHNSAATVELKDFAKPIIVSDLYMAPVAQVPSFAVRRPVMRDGRVSYFISMGSFASQLSSVLEDQQLPSGWLAVIIDSSAHVVARNIDPETYIGRSIREPMLSLLLENVTREGFLDTHSFEGTEIRSYFNKAPASGWTAVIALPQDELRRSAIMASAGVIFGSLILLGIALALAFWMGRKIAHPLHILDQTAQALGRGEAVKPVPTGMVETDRTAAVLAQASEEIQSANALLNQRVDEAITQVERSQKALLQGQKLEALGRLTGGIAHDFNNLLQTLTMGLELAELSSTDPRAQKALDACSRSVVRGTKLTRQLMAFSRSRVDEARTVDLRAVLIGMGDLLDGALPSRVTLKLEVPEYSWSVFMDPLQCELAVLNMVFNARDAMPNGGEILVSLSRTYLNEGEVEGLAAGDYIALAVKDNGQGMTEEVQARALEPFFTTKEVGQGTGLGLAQVYGFAVHSQGTVLIDSTLGVGTTVTVLLPMGEMAFIEHNDSVSAEANAPLSARVLLVDDDEQVRQVVGPMLEELGFSVTVANNADEALQCYEAAREGPVEQRPDIIFSDIIMPGRMDGIGLALALREREPDLPIVLATGYTEHALKDYGFKVLSKPYDLKTLAQTLKEELKRKAV</sequence>
<evidence type="ECO:0000313" key="14">
    <source>
        <dbReference type="EMBL" id="TWI58667.1"/>
    </source>
</evidence>
<proteinExistence type="predicted"/>
<reference evidence="14 15" key="1">
    <citation type="journal article" date="2015" name="Stand. Genomic Sci.">
        <title>Genomic Encyclopedia of Bacterial and Archaeal Type Strains, Phase III: the genomes of soil and plant-associated and newly described type strains.</title>
        <authorList>
            <person name="Whitman W.B."/>
            <person name="Woyke T."/>
            <person name="Klenk H.P."/>
            <person name="Zhou Y."/>
            <person name="Lilburn T.G."/>
            <person name="Beck B.J."/>
            <person name="De Vos P."/>
            <person name="Vandamme P."/>
            <person name="Eisen J.A."/>
            <person name="Garrity G."/>
            <person name="Hugenholtz P."/>
            <person name="Kyrpides N.C."/>
        </authorList>
    </citation>
    <scope>NUCLEOTIDE SEQUENCE [LARGE SCALE GENOMIC DNA]</scope>
    <source>
        <strain evidence="14 15">CGMCC 1.6858</strain>
    </source>
</reference>
<feature type="transmembrane region" description="Helical" evidence="11">
    <location>
        <begin position="269"/>
        <end position="292"/>
    </location>
</feature>
<accession>A0A562QPL8</accession>
<dbReference type="OrthoDB" id="9177042at2"/>
<feature type="domain" description="Response regulatory" evidence="13">
    <location>
        <begin position="621"/>
        <end position="738"/>
    </location>
</feature>
<dbReference type="SMART" id="SM00448">
    <property type="entry name" value="REC"/>
    <property type="match status" value="1"/>
</dbReference>
<dbReference type="InterPro" id="IPR036890">
    <property type="entry name" value="HATPase_C_sf"/>
</dbReference>
<dbReference type="SMART" id="SM00388">
    <property type="entry name" value="HisKA"/>
    <property type="match status" value="1"/>
</dbReference>
<keyword evidence="15" id="KW-1185">Reference proteome</keyword>
<keyword evidence="10" id="KW-0175">Coiled coil</keyword>
<comment type="catalytic activity">
    <reaction evidence="1">
        <text>ATP + protein L-histidine = ADP + protein N-phospho-L-histidine.</text>
        <dbReference type="EC" id="2.7.13.3"/>
    </reaction>
</comment>
<dbReference type="CDD" id="cd18774">
    <property type="entry name" value="PDC2_HK_sensor"/>
    <property type="match status" value="1"/>
</dbReference>
<dbReference type="PROSITE" id="PS50109">
    <property type="entry name" value="HIS_KIN"/>
    <property type="match status" value="1"/>
</dbReference>
<protein>
    <recommendedName>
        <fullName evidence="2">histidine kinase</fullName>
        <ecNumber evidence="2">2.7.13.3</ecNumber>
    </recommendedName>
</protein>
<dbReference type="SMART" id="SM00387">
    <property type="entry name" value="HATPase_c"/>
    <property type="match status" value="1"/>
</dbReference>
<dbReference type="InterPro" id="IPR004358">
    <property type="entry name" value="Sig_transdc_His_kin-like_C"/>
</dbReference>
<dbReference type="Proteomes" id="UP000316905">
    <property type="component" value="Unassembled WGS sequence"/>
</dbReference>
<gene>
    <name evidence="14" type="ORF">IQ22_00375</name>
</gene>
<keyword evidence="3 9" id="KW-0597">Phosphoprotein</keyword>
<organism evidence="14 15">
    <name type="scientific">Pseudomonas duriflava</name>
    <dbReference type="NCBI Taxonomy" id="459528"/>
    <lineage>
        <taxon>Bacteria</taxon>
        <taxon>Pseudomonadati</taxon>
        <taxon>Pseudomonadota</taxon>
        <taxon>Gammaproteobacteria</taxon>
        <taxon>Pseudomonadales</taxon>
        <taxon>Pseudomonadaceae</taxon>
        <taxon>Pseudomonas</taxon>
    </lineage>
</organism>
<keyword evidence="11" id="KW-0472">Membrane</keyword>
<dbReference type="GO" id="GO:0005524">
    <property type="term" value="F:ATP binding"/>
    <property type="evidence" value="ECO:0007669"/>
    <property type="project" value="UniProtKB-KW"/>
</dbReference>
<evidence type="ECO:0000256" key="6">
    <source>
        <dbReference type="ARBA" id="ARBA00022777"/>
    </source>
</evidence>
<dbReference type="RefSeq" id="WP_145137166.1">
    <property type="nucleotide sequence ID" value="NZ_VLKY01000001.1"/>
</dbReference>
<dbReference type="Gene3D" id="3.30.450.20">
    <property type="entry name" value="PAS domain"/>
    <property type="match status" value="1"/>
</dbReference>
<evidence type="ECO:0000256" key="10">
    <source>
        <dbReference type="SAM" id="Coils"/>
    </source>
</evidence>
<dbReference type="InterPro" id="IPR011006">
    <property type="entry name" value="CheY-like_superfamily"/>
</dbReference>
<keyword evidence="4" id="KW-0808">Transferase</keyword>
<dbReference type="PANTHER" id="PTHR43065:SF46">
    <property type="entry name" value="C4-DICARBOXYLATE TRANSPORT SENSOR PROTEIN DCTB"/>
    <property type="match status" value="1"/>
</dbReference>
<evidence type="ECO:0000259" key="12">
    <source>
        <dbReference type="PROSITE" id="PS50109"/>
    </source>
</evidence>
<feature type="domain" description="Histidine kinase" evidence="12">
    <location>
        <begin position="381"/>
        <end position="600"/>
    </location>
</feature>
<dbReference type="Gene3D" id="1.10.287.130">
    <property type="match status" value="1"/>
</dbReference>
<dbReference type="AlphaFoldDB" id="A0A562QPL8"/>
<dbReference type="InterPro" id="IPR036097">
    <property type="entry name" value="HisK_dim/P_sf"/>
</dbReference>
<dbReference type="EMBL" id="VLKY01000001">
    <property type="protein sequence ID" value="TWI58667.1"/>
    <property type="molecule type" value="Genomic_DNA"/>
</dbReference>
<dbReference type="CDD" id="cd00082">
    <property type="entry name" value="HisKA"/>
    <property type="match status" value="1"/>
</dbReference>
<evidence type="ECO:0000256" key="7">
    <source>
        <dbReference type="ARBA" id="ARBA00022840"/>
    </source>
</evidence>
<dbReference type="PRINTS" id="PR00344">
    <property type="entry name" value="BCTRLSENSOR"/>
</dbReference>
<dbReference type="InterPro" id="IPR003594">
    <property type="entry name" value="HATPase_dom"/>
</dbReference>
<dbReference type="InterPro" id="IPR005467">
    <property type="entry name" value="His_kinase_dom"/>
</dbReference>
<feature type="coiled-coil region" evidence="10">
    <location>
        <begin position="334"/>
        <end position="365"/>
    </location>
</feature>
<dbReference type="PANTHER" id="PTHR43065">
    <property type="entry name" value="SENSOR HISTIDINE KINASE"/>
    <property type="match status" value="1"/>
</dbReference>
<dbReference type="SUPFAM" id="SSF47384">
    <property type="entry name" value="Homodimeric domain of signal transducing histidine kinase"/>
    <property type="match status" value="1"/>
</dbReference>
<evidence type="ECO:0000256" key="1">
    <source>
        <dbReference type="ARBA" id="ARBA00000085"/>
    </source>
</evidence>
<evidence type="ECO:0000256" key="8">
    <source>
        <dbReference type="ARBA" id="ARBA00023012"/>
    </source>
</evidence>
<keyword evidence="7" id="KW-0067">ATP-binding</keyword>
<comment type="caution">
    <text evidence="14">The sequence shown here is derived from an EMBL/GenBank/DDBJ whole genome shotgun (WGS) entry which is preliminary data.</text>
</comment>
<dbReference type="InterPro" id="IPR003661">
    <property type="entry name" value="HisK_dim/P_dom"/>
</dbReference>
<dbReference type="Pfam" id="PF02518">
    <property type="entry name" value="HATPase_c"/>
    <property type="match status" value="1"/>
</dbReference>
<dbReference type="GO" id="GO:0000155">
    <property type="term" value="F:phosphorelay sensor kinase activity"/>
    <property type="evidence" value="ECO:0007669"/>
    <property type="project" value="InterPro"/>
</dbReference>
<evidence type="ECO:0000256" key="4">
    <source>
        <dbReference type="ARBA" id="ARBA00022679"/>
    </source>
</evidence>
<dbReference type="EC" id="2.7.13.3" evidence="2"/>
<keyword evidence="11" id="KW-0812">Transmembrane</keyword>
<keyword evidence="6 14" id="KW-0418">Kinase</keyword>